<protein>
    <submittedName>
        <fullName evidence="1">Uncharacterized protein</fullName>
    </submittedName>
</protein>
<comment type="caution">
    <text evidence="1">The sequence shown here is derived from an EMBL/GenBank/DDBJ whole genome shotgun (WGS) entry which is preliminary data.</text>
</comment>
<keyword evidence="2" id="KW-1185">Reference proteome</keyword>
<evidence type="ECO:0000313" key="1">
    <source>
        <dbReference type="EMBL" id="RKI91293.1"/>
    </source>
</evidence>
<gene>
    <name evidence="1" type="ORF">D7V94_10295</name>
</gene>
<accession>A0A3A9AUT4</accession>
<sequence>MKDAFNMSVSPVFCKDGKNYAFVTFDDGVHSAEGKIPECTILSSKGFSEKEVTQLEDYMRRELTNLKKMASSVNVWSALMKD</sequence>
<dbReference type="AlphaFoldDB" id="A0A3A9AUT4"/>
<proteinExistence type="predicted"/>
<evidence type="ECO:0000313" key="2">
    <source>
        <dbReference type="Proteomes" id="UP000280696"/>
    </source>
</evidence>
<dbReference type="EMBL" id="RAYQ01000010">
    <property type="protein sequence ID" value="RKI91293.1"/>
    <property type="molecule type" value="Genomic_DNA"/>
</dbReference>
<name>A0A3A9AUT4_9FIRM</name>
<organism evidence="1 2">
    <name type="scientific">Parablautia intestinalis</name>
    <dbReference type="NCBI Taxonomy" id="2320100"/>
    <lineage>
        <taxon>Bacteria</taxon>
        <taxon>Bacillati</taxon>
        <taxon>Bacillota</taxon>
        <taxon>Clostridia</taxon>
        <taxon>Lachnospirales</taxon>
        <taxon>Lachnospiraceae</taxon>
        <taxon>Parablautia</taxon>
    </lineage>
</organism>
<reference evidence="1 2" key="1">
    <citation type="submission" date="2018-09" db="EMBL/GenBank/DDBJ databases">
        <title>Murine metabolic-syndrome-specific gut microbial biobank.</title>
        <authorList>
            <person name="Liu C."/>
        </authorList>
    </citation>
    <scope>NUCLEOTIDE SEQUENCE [LARGE SCALE GENOMIC DNA]</scope>
    <source>
        <strain evidence="1 2">0.1xD8-82</strain>
    </source>
</reference>
<dbReference type="OrthoDB" id="2062855at2"/>
<dbReference type="Proteomes" id="UP000280696">
    <property type="component" value="Unassembled WGS sequence"/>
</dbReference>
<dbReference type="RefSeq" id="WP_120469434.1">
    <property type="nucleotide sequence ID" value="NZ_CATJBT010000192.1"/>
</dbReference>